<sequence length="284" mass="30505">MIGVAVITSTPHLAGLSTAGSIDMALTHLVLTEPAQAAHFAARAQAGVRVVLDNSAYELEETTGQGMSAAAVLRAAHLINPTVVICHDVLYDGPATVGATRRFLAEAADLAEPGQFTYMAVPQGTTRREWLDCHARLTDLPGVDMIGLSKLSVPRCFAGPVAEARLDCLAALTGDGDPPLPLHLLGGDRSLIWELRQHHERGYDMFITGNDSSFAFWYAAHDLPADILTGRATRYAPDKPNLHDHVLDPLRLSAAHRHVALLRDAAGLPPLPTETPTEQEAAWR</sequence>
<proteinExistence type="predicted"/>
<comment type="caution">
    <text evidence="1">The sequence shown here is derived from an EMBL/GenBank/DDBJ whole genome shotgun (WGS) entry which is preliminary data.</text>
</comment>
<organism evidence="1 2">
    <name type="scientific">Micromonospora echinofusca</name>
    <dbReference type="NCBI Taxonomy" id="47858"/>
    <lineage>
        <taxon>Bacteria</taxon>
        <taxon>Bacillati</taxon>
        <taxon>Actinomycetota</taxon>
        <taxon>Actinomycetes</taxon>
        <taxon>Micromonosporales</taxon>
        <taxon>Micromonosporaceae</taxon>
        <taxon>Micromonospora</taxon>
    </lineage>
</organism>
<name>A0ABS3VM39_MICEH</name>
<accession>A0ABS3VM39</accession>
<dbReference type="Proteomes" id="UP000823521">
    <property type="component" value="Unassembled WGS sequence"/>
</dbReference>
<dbReference type="EMBL" id="WVUH01000030">
    <property type="protein sequence ID" value="MBO4205583.1"/>
    <property type="molecule type" value="Genomic_DNA"/>
</dbReference>
<evidence type="ECO:0000313" key="2">
    <source>
        <dbReference type="Proteomes" id="UP000823521"/>
    </source>
</evidence>
<keyword evidence="2" id="KW-1185">Reference proteome</keyword>
<reference evidence="1 2" key="1">
    <citation type="submission" date="2019-12" db="EMBL/GenBank/DDBJ databases">
        <title>Whole genome sequencing of endophytic Actinobacterium Micromonospora sp. MPMI6T.</title>
        <authorList>
            <person name="Evv R."/>
            <person name="Podile A.R."/>
        </authorList>
    </citation>
    <scope>NUCLEOTIDE SEQUENCE [LARGE SCALE GENOMIC DNA]</scope>
    <source>
        <strain evidence="1 2">MPMI6</strain>
    </source>
</reference>
<protein>
    <submittedName>
        <fullName evidence="1">Uncharacterized protein</fullName>
    </submittedName>
</protein>
<evidence type="ECO:0000313" key="1">
    <source>
        <dbReference type="EMBL" id="MBO4205583.1"/>
    </source>
</evidence>
<gene>
    <name evidence="1" type="ORF">GSF22_06105</name>
</gene>
<dbReference type="RefSeq" id="WP_208811765.1">
    <property type="nucleotide sequence ID" value="NZ_WVUH01000030.1"/>
</dbReference>